<evidence type="ECO:0000256" key="6">
    <source>
        <dbReference type="ARBA" id="ARBA00023163"/>
    </source>
</evidence>
<evidence type="ECO:0000256" key="4">
    <source>
        <dbReference type="ARBA" id="ARBA00023015"/>
    </source>
</evidence>
<reference evidence="11 12" key="1">
    <citation type="submission" date="2024-01" db="EMBL/GenBank/DDBJ databases">
        <title>Genome assemblies of Stephania.</title>
        <authorList>
            <person name="Yang L."/>
        </authorList>
    </citation>
    <scope>NUCLEOTIDE SEQUENCE [LARGE SCALE GENOMIC DNA]</scope>
    <source>
        <strain evidence="11">JXDWG</strain>
        <tissue evidence="11">Leaf</tissue>
    </source>
</reference>
<feature type="compositionally biased region" description="Polar residues" evidence="8">
    <location>
        <begin position="708"/>
        <end position="721"/>
    </location>
</feature>
<feature type="compositionally biased region" description="Pro residues" evidence="8">
    <location>
        <begin position="1215"/>
        <end position="1270"/>
    </location>
</feature>
<feature type="domain" description="CID" evidence="10">
    <location>
        <begin position="920"/>
        <end position="1061"/>
    </location>
</feature>
<keyword evidence="7" id="KW-0539">Nucleus</keyword>
<dbReference type="PANTHER" id="PTHR12550:SF70">
    <property type="entry name" value="JIL-1 ANCHORING AND STABILIZING PROTEIN, ISOFORM A"/>
    <property type="match status" value="1"/>
</dbReference>
<dbReference type="PROSITE" id="PS50812">
    <property type="entry name" value="PWWP"/>
    <property type="match status" value="1"/>
</dbReference>
<feature type="compositionally biased region" description="Basic and acidic residues" evidence="8">
    <location>
        <begin position="317"/>
        <end position="335"/>
    </location>
</feature>
<dbReference type="PROSITE" id="PS51391">
    <property type="entry name" value="CID"/>
    <property type="match status" value="1"/>
</dbReference>
<keyword evidence="6" id="KW-0804">Transcription</keyword>
<dbReference type="SUPFAM" id="SSF63748">
    <property type="entry name" value="Tudor/PWWP/MBT"/>
    <property type="match status" value="1"/>
</dbReference>
<keyword evidence="5" id="KW-0287">Flowering</keyword>
<feature type="compositionally biased region" description="Polar residues" evidence="8">
    <location>
        <begin position="364"/>
        <end position="373"/>
    </location>
</feature>
<dbReference type="EMBL" id="JBBNAG010000007">
    <property type="protein sequence ID" value="KAK9117867.1"/>
    <property type="molecule type" value="Genomic_DNA"/>
</dbReference>
<dbReference type="PANTHER" id="PTHR12550">
    <property type="entry name" value="HEPATOMA-DERIVED GROWTH FACTOR-RELATED"/>
    <property type="match status" value="1"/>
</dbReference>
<feature type="compositionally biased region" description="Basic and acidic residues" evidence="8">
    <location>
        <begin position="480"/>
        <end position="496"/>
    </location>
</feature>
<proteinExistence type="predicted"/>
<dbReference type="Proteomes" id="UP001419268">
    <property type="component" value="Unassembled WGS sequence"/>
</dbReference>
<feature type="compositionally biased region" description="Polar residues" evidence="8">
    <location>
        <begin position="602"/>
        <end position="619"/>
    </location>
</feature>
<keyword evidence="3" id="KW-0507">mRNA processing</keyword>
<evidence type="ECO:0000259" key="9">
    <source>
        <dbReference type="PROSITE" id="PS50812"/>
    </source>
</evidence>
<accession>A0AAP0ILZ7</accession>
<dbReference type="Pfam" id="PF00855">
    <property type="entry name" value="PWWP"/>
    <property type="match status" value="1"/>
</dbReference>
<sequence length="1545" mass="166174">MAPGRKKGATNKGKAKSHFSLGDLVLAKVKGFPAWPAKISRPEDWKRLPDPKKYFVQFFGTEEIAFVAPADIQEFTLEAKSKLSARSQGKNAKDFSRAVKEISDAFEELQQKNSASCKKDEENAAESGDISPSDDAGGNELNDGIERVRPQASTTNEVQDDETHGLERCSNRPEENADQDIKPNVSFNTEDLSSGSSLRKSKKASNNGAHSESKEIMPASESEKSSPLQEKAAGDRGVEDGETHHNSDMARTPRKDANRNSNISHAKEGVLGVVDKKNDVSPPLAVSIRAKHATGTKKAVANGQISTKVVTKKKRKQTEDGDKPHSGLAASKEDLSGGNPNFSRPGESMKDAKERKPAARNSIKESSPGTSRFDSGGADGKREKSLVKAKKLVEADKRGLNKNTSGDSEEQDKEELSSGNGLRKRAQNKDKKHFLAASDSRPAKRPKSEPVSDADAKKSSGNNKKKKSPVPVGVGSKTNVHNDKKSSSQVKVKDNVASKPEASNVGTSDGMILPVTKRPRRTQETISGSVARADENINGFQSSDKSSSDYDSSPVTKVRARRRTKLRFDEDDEEDECEPPVRGESAGASKDMASKVPDLIDNSGTDNVSPSNVQPNTQDHTADTLVLKEHCSKDAVSPPKVSNESLSPSVKHTDDKTPKRVVGTHNSPALSKSEFQKPSSKEDKTLDSPKNSLGSLGASKAAEHKSAKPQSKLSGAGTSRKAQAGSLKGSSLTSESLKRPSSQVMTHKNKPIASSEKMRSTPKTILRTNDAADQSMEITSLSGDRFDIFSDDKIGSSSVDIKSADSVTSMKNLIAAAQAKRKQAQSQSFFDNLIPFAISNASVQDRALSPATAPLPFPPGSSSSMHQDAKAPHNHTSATSPSASAQPHSSQQQLDREDLEEGRVGSVHRAPGGSLSGGTEAAVARDAFEGMIETLSRTKESIGRATRLAIDCAKYGIASEVIELLIRKLEGEASFHRRVDLFFLVDSITQCSHSQKGIAGASYIPTVQAALPRLLGAAAPAGTSARENRRQCLKVLRLWLERKILPESVLRRYMDDIGGSNDDLAAGFFLRRPSRAERAIDDPIREMEGMLVDEYGSNATFQLPGLLSSHTLDDDDDLYGSLCKGTGDESPAQGVHASEEIEPCVVTPTDRRHHILEDVDGELEMEDVSGAFRDERAVAGSGCIKLDSQQKNSDQIPESASSSQFELPALHLSSPPLPLDSPPPLPPLPPSPPPPPPPMSPSPPPPPPPPLPSEPPPPSILHSGPPPTGPPNTLFQSVMPSQMSMMPQPPMSSQPSLPSQASLASASSSLGYQPPLQHEYHASNGNHHLHMSGNAPHSSRTNVTGKNEMFPQAPPCLTPAVLGNTHDPLYNSSRPMEFGQGDMHLTPPTQQFQPGNSSFVPRGFQPVPPAQTPSNYLPYGKPAMQHHIQQPYHNPYSVPPLPNGRTQYINDEQWRRPSSDFNQDNQHGNWASGGRPPSFSGPPFVPEGSFRPPIERPPMSNMGFQLPGHNPIASAAPMPVRPGHGGAQMLPSWPDISAHNCWRPC</sequence>
<feature type="compositionally biased region" description="Polar residues" evidence="8">
    <location>
        <begin position="640"/>
        <end position="650"/>
    </location>
</feature>
<feature type="compositionally biased region" description="Low complexity" evidence="8">
    <location>
        <begin position="1276"/>
        <end position="1286"/>
    </location>
</feature>
<dbReference type="FunFam" id="1.25.40.90:FF:000037">
    <property type="entry name" value="Enhancer of ag-4 2"/>
    <property type="match status" value="1"/>
</dbReference>
<evidence type="ECO:0000256" key="3">
    <source>
        <dbReference type="ARBA" id="ARBA00022664"/>
    </source>
</evidence>
<name>A0AAP0ILZ7_9MAGN</name>
<evidence type="ECO:0000256" key="5">
    <source>
        <dbReference type="ARBA" id="ARBA00023089"/>
    </source>
</evidence>
<comment type="caution">
    <text evidence="11">The sequence shown here is derived from an EMBL/GenBank/DDBJ whole genome shotgun (WGS) entry which is preliminary data.</text>
</comment>
<feature type="compositionally biased region" description="Basic and acidic residues" evidence="8">
    <location>
        <begin position="620"/>
        <end position="633"/>
    </location>
</feature>
<protein>
    <recommendedName>
        <fullName evidence="13">ENHANCER OF AG-4 protein 2</fullName>
    </recommendedName>
</protein>
<feature type="compositionally biased region" description="Low complexity" evidence="8">
    <location>
        <begin position="875"/>
        <end position="893"/>
    </location>
</feature>
<evidence type="ECO:0000256" key="2">
    <source>
        <dbReference type="ARBA" id="ARBA00022473"/>
    </source>
</evidence>
<keyword evidence="12" id="KW-1185">Reference proteome</keyword>
<feature type="compositionally biased region" description="Basic and acidic residues" evidence="8">
    <location>
        <begin position="446"/>
        <end position="458"/>
    </location>
</feature>
<evidence type="ECO:0000256" key="1">
    <source>
        <dbReference type="ARBA" id="ARBA00004123"/>
    </source>
</evidence>
<feature type="domain" description="PWWP" evidence="9">
    <location>
        <begin position="21"/>
        <end position="67"/>
    </location>
</feature>
<dbReference type="Gene3D" id="2.30.30.140">
    <property type="match status" value="1"/>
</dbReference>
<feature type="compositionally biased region" description="Acidic residues" evidence="8">
    <location>
        <begin position="569"/>
        <end position="578"/>
    </location>
</feature>
<feature type="region of interest" description="Disordered" evidence="8">
    <location>
        <begin position="849"/>
        <end position="920"/>
    </location>
</feature>
<feature type="compositionally biased region" description="Polar residues" evidence="8">
    <location>
        <begin position="1187"/>
        <end position="1205"/>
    </location>
</feature>
<feature type="compositionally biased region" description="Basic residues" evidence="8">
    <location>
        <begin position="422"/>
        <end position="434"/>
    </location>
</feature>
<evidence type="ECO:0000256" key="7">
    <source>
        <dbReference type="ARBA" id="ARBA00023242"/>
    </source>
</evidence>
<evidence type="ECO:0000313" key="11">
    <source>
        <dbReference type="EMBL" id="KAK9117867.1"/>
    </source>
</evidence>
<dbReference type="InterPro" id="IPR006569">
    <property type="entry name" value="CID_dom"/>
</dbReference>
<dbReference type="GO" id="GO:0005634">
    <property type="term" value="C:nucleus"/>
    <property type="evidence" value="ECO:0007669"/>
    <property type="project" value="UniProtKB-SubCell"/>
</dbReference>
<feature type="compositionally biased region" description="Basic and acidic residues" evidence="8">
    <location>
        <begin position="347"/>
        <end position="357"/>
    </location>
</feature>
<organism evidence="11 12">
    <name type="scientific">Stephania cephalantha</name>
    <dbReference type="NCBI Taxonomy" id="152367"/>
    <lineage>
        <taxon>Eukaryota</taxon>
        <taxon>Viridiplantae</taxon>
        <taxon>Streptophyta</taxon>
        <taxon>Embryophyta</taxon>
        <taxon>Tracheophyta</taxon>
        <taxon>Spermatophyta</taxon>
        <taxon>Magnoliopsida</taxon>
        <taxon>Ranunculales</taxon>
        <taxon>Menispermaceae</taxon>
        <taxon>Menispermoideae</taxon>
        <taxon>Cissampelideae</taxon>
        <taxon>Stephania</taxon>
    </lineage>
</organism>
<keyword evidence="2" id="KW-0217">Developmental protein</keyword>
<feature type="compositionally biased region" description="Polar residues" evidence="8">
    <location>
        <begin position="1335"/>
        <end position="1345"/>
    </location>
</feature>
<dbReference type="Pfam" id="PF04818">
    <property type="entry name" value="CID"/>
    <property type="match status" value="1"/>
</dbReference>
<dbReference type="InterPro" id="IPR008942">
    <property type="entry name" value="ENTH_VHS"/>
</dbReference>
<dbReference type="SMART" id="SM00293">
    <property type="entry name" value="PWWP"/>
    <property type="match status" value="1"/>
</dbReference>
<feature type="compositionally biased region" description="Low complexity" evidence="8">
    <location>
        <begin position="542"/>
        <end position="553"/>
    </location>
</feature>
<evidence type="ECO:0000313" key="12">
    <source>
        <dbReference type="Proteomes" id="UP001419268"/>
    </source>
</evidence>
<feature type="compositionally biased region" description="Low complexity" evidence="8">
    <location>
        <begin position="1293"/>
        <end position="1310"/>
    </location>
</feature>
<dbReference type="PRINTS" id="PR01217">
    <property type="entry name" value="PRICHEXTENSN"/>
</dbReference>
<dbReference type="Gene3D" id="1.25.40.90">
    <property type="match status" value="1"/>
</dbReference>
<comment type="subcellular location">
    <subcellularLocation>
        <location evidence="1">Nucleus</location>
    </subcellularLocation>
</comment>
<dbReference type="SMART" id="SM00582">
    <property type="entry name" value="RPR"/>
    <property type="match status" value="1"/>
</dbReference>
<feature type="compositionally biased region" description="Basic and acidic residues" evidence="8">
    <location>
        <begin position="232"/>
        <end position="258"/>
    </location>
</feature>
<feature type="compositionally biased region" description="Basic and acidic residues" evidence="8">
    <location>
        <begin position="161"/>
        <end position="181"/>
    </location>
</feature>
<evidence type="ECO:0008006" key="13">
    <source>
        <dbReference type="Google" id="ProtNLM"/>
    </source>
</evidence>
<feature type="compositionally biased region" description="Polar residues" evidence="8">
    <location>
        <begin position="728"/>
        <end position="746"/>
    </location>
</feature>
<feature type="region of interest" description="Disordered" evidence="8">
    <location>
        <begin position="1183"/>
        <end position="1368"/>
    </location>
</feature>
<dbReference type="GO" id="GO:0009908">
    <property type="term" value="P:flower development"/>
    <property type="evidence" value="ECO:0007669"/>
    <property type="project" value="UniProtKB-KW"/>
</dbReference>
<feature type="compositionally biased region" description="Basic and acidic residues" evidence="8">
    <location>
        <begin position="379"/>
        <end position="399"/>
    </location>
</feature>
<dbReference type="GO" id="GO:0006397">
    <property type="term" value="P:mRNA processing"/>
    <property type="evidence" value="ECO:0007669"/>
    <property type="project" value="UniProtKB-KW"/>
</dbReference>
<dbReference type="CDD" id="cd20147">
    <property type="entry name" value="PWWP_HULK"/>
    <property type="match status" value="1"/>
</dbReference>
<evidence type="ECO:0000259" key="10">
    <source>
        <dbReference type="PROSITE" id="PS51391"/>
    </source>
</evidence>
<gene>
    <name evidence="11" type="ORF">Scep_015960</name>
</gene>
<evidence type="ECO:0000256" key="8">
    <source>
        <dbReference type="SAM" id="MobiDB-lite"/>
    </source>
</evidence>
<keyword evidence="4" id="KW-0805">Transcription regulation</keyword>
<feature type="region of interest" description="Disordered" evidence="8">
    <location>
        <begin position="110"/>
        <end position="771"/>
    </location>
</feature>
<dbReference type="InterPro" id="IPR000313">
    <property type="entry name" value="PWWP_dom"/>
</dbReference>